<evidence type="ECO:0000313" key="2">
    <source>
        <dbReference type="EMBL" id="PKH40758.1"/>
    </source>
</evidence>
<dbReference type="SUPFAM" id="SSF109854">
    <property type="entry name" value="DinB/YfiT-like putative metalloenzymes"/>
    <property type="match status" value="1"/>
</dbReference>
<dbReference type="NCBIfam" id="TIGR03086">
    <property type="entry name" value="TIGR03086 family metal-binding protein"/>
    <property type="match status" value="1"/>
</dbReference>
<dbReference type="EMBL" id="PJBV01000017">
    <property type="protein sequence ID" value="PKH40758.1"/>
    <property type="molecule type" value="Genomic_DNA"/>
</dbReference>
<reference evidence="2 5" key="2">
    <citation type="submission" date="2017-12" db="EMBL/GenBank/DDBJ databases">
        <title>Pharmacopeia of the Arctic Ocean.</title>
        <authorList>
            <person name="Collins E."/>
            <person name="Ducluzeau A.-L."/>
        </authorList>
    </citation>
    <scope>NUCLEOTIDE SEQUENCE [LARGE SCALE GENOMIC DNA]</scope>
    <source>
        <strain evidence="2 5">DSM 23325</strain>
    </source>
</reference>
<dbReference type="InterPro" id="IPR034660">
    <property type="entry name" value="DinB/YfiT-like"/>
</dbReference>
<dbReference type="Pfam" id="PF11716">
    <property type="entry name" value="MDMPI_N"/>
    <property type="match status" value="1"/>
</dbReference>
<dbReference type="NCBIfam" id="TIGR03083">
    <property type="entry name" value="maleylpyruvate isomerase family mycothiol-dependent enzyme"/>
    <property type="match status" value="1"/>
</dbReference>
<dbReference type="Proteomes" id="UP000199113">
    <property type="component" value="Unassembled WGS sequence"/>
</dbReference>
<evidence type="ECO:0000313" key="5">
    <source>
        <dbReference type="Proteomes" id="UP000233565"/>
    </source>
</evidence>
<reference evidence="3" key="1">
    <citation type="submission" date="2016-10" db="EMBL/GenBank/DDBJ databases">
        <authorList>
            <person name="de Groot N.N."/>
        </authorList>
    </citation>
    <scope>NUCLEOTIDE SEQUENCE [LARGE SCALE GENOMIC DNA]</scope>
    <source>
        <strain evidence="3">CGMCC 1.10697</strain>
    </source>
</reference>
<keyword evidence="5" id="KW-1185">Reference proteome</keyword>
<dbReference type="RefSeq" id="WP_091198940.1">
    <property type="nucleotide sequence ID" value="NZ_FOKC01000005.1"/>
</dbReference>
<dbReference type="InterPro" id="IPR024344">
    <property type="entry name" value="MDMPI_metal-binding"/>
</dbReference>
<dbReference type="AlphaFoldDB" id="A0A1I0Z9E1"/>
<dbReference type="GO" id="GO:0046872">
    <property type="term" value="F:metal ion binding"/>
    <property type="evidence" value="ECO:0007669"/>
    <property type="project" value="InterPro"/>
</dbReference>
<dbReference type="OrthoDB" id="5185819at2"/>
<dbReference type="InterPro" id="IPR017520">
    <property type="entry name" value="CHP03086"/>
</dbReference>
<dbReference type="Gene3D" id="1.20.120.450">
    <property type="entry name" value="dinb family like domain"/>
    <property type="match status" value="1"/>
</dbReference>
<gene>
    <name evidence="2" type="ORF">CXG46_12300</name>
    <name evidence="3" type="ORF">SAMN05192575_105141</name>
</gene>
<feature type="domain" description="Mycothiol-dependent maleylpyruvate isomerase metal-binding" evidence="1">
    <location>
        <begin position="11"/>
        <end position="102"/>
    </location>
</feature>
<protein>
    <submittedName>
        <fullName evidence="3">TIGR03086 family protein</fullName>
    </submittedName>
</protein>
<dbReference type="EMBL" id="FOKC01000005">
    <property type="protein sequence ID" value="SFB22151.1"/>
    <property type="molecule type" value="Genomic_DNA"/>
</dbReference>
<sequence length="176" mass="18520">MTDSPLDQLSRALDQAGRALDAVNDDNLDNPTPCSDWTVRQLAAHVATGPGTWARMAQGQEVDWSAIPEVPDGELAQTFRAGADELLAAMQQLPADQQRGVGFQVAEYAAHSWDLVRGTGADLALDDALAETGLAAMQQGLTGENRTGAFGSEVAVPADAGAYERLVAFSGRDPRA</sequence>
<dbReference type="Proteomes" id="UP000233565">
    <property type="component" value="Unassembled WGS sequence"/>
</dbReference>
<name>A0A1I0Z9E1_9ACTN</name>
<evidence type="ECO:0000313" key="3">
    <source>
        <dbReference type="EMBL" id="SFB22151.1"/>
    </source>
</evidence>
<proteinExistence type="predicted"/>
<dbReference type="STRING" id="748909.SAMN05192575_105141"/>
<evidence type="ECO:0000313" key="4">
    <source>
        <dbReference type="Proteomes" id="UP000199113"/>
    </source>
</evidence>
<dbReference type="InterPro" id="IPR017517">
    <property type="entry name" value="Maleyloyr_isom"/>
</dbReference>
<accession>A0A1I0Z9E1</accession>
<evidence type="ECO:0000259" key="1">
    <source>
        <dbReference type="Pfam" id="PF11716"/>
    </source>
</evidence>
<organism evidence="3 4">
    <name type="scientific">Nocardioides alpinus</name>
    <dbReference type="NCBI Taxonomy" id="748909"/>
    <lineage>
        <taxon>Bacteria</taxon>
        <taxon>Bacillati</taxon>
        <taxon>Actinomycetota</taxon>
        <taxon>Actinomycetes</taxon>
        <taxon>Propionibacteriales</taxon>
        <taxon>Nocardioidaceae</taxon>
        <taxon>Nocardioides</taxon>
    </lineage>
</organism>